<keyword evidence="4" id="KW-1185">Reference proteome</keyword>
<dbReference type="Gene3D" id="3.40.250.10">
    <property type="entry name" value="Rhodanese-like domain"/>
    <property type="match status" value="1"/>
</dbReference>
<dbReference type="SUPFAM" id="SSF52821">
    <property type="entry name" value="Rhodanese/Cell cycle control phosphatase"/>
    <property type="match status" value="1"/>
</dbReference>
<dbReference type="Gene3D" id="3.60.15.10">
    <property type="entry name" value="Ribonuclease Z/Hydroxyacylglutathione hydrolase-like"/>
    <property type="match status" value="1"/>
</dbReference>
<name>A0ABW8SHZ6_9CLOT</name>
<dbReference type="InterPro" id="IPR001279">
    <property type="entry name" value="Metallo-B-lactamas"/>
</dbReference>
<dbReference type="InterPro" id="IPR001763">
    <property type="entry name" value="Rhodanese-like_dom"/>
</dbReference>
<reference evidence="3 4" key="1">
    <citation type="submission" date="2024-11" db="EMBL/GenBank/DDBJ databases">
        <authorList>
            <person name="Heng Y.C."/>
            <person name="Lim A.C.H."/>
            <person name="Lee J.K.Y."/>
            <person name="Kittelmann S."/>
        </authorList>
    </citation>
    <scope>NUCLEOTIDE SEQUENCE [LARGE SCALE GENOMIC DNA]</scope>
    <source>
        <strain evidence="3 4">WILCCON 0269</strain>
    </source>
</reference>
<dbReference type="EMBL" id="JBJHZX010000011">
    <property type="protein sequence ID" value="MFL0195649.1"/>
    <property type="molecule type" value="Genomic_DNA"/>
</dbReference>
<dbReference type="Pfam" id="PF00581">
    <property type="entry name" value="Rhodanese"/>
    <property type="match status" value="1"/>
</dbReference>
<gene>
    <name evidence="3" type="ORF">ACJDU8_08745</name>
</gene>
<protein>
    <submittedName>
        <fullName evidence="3">Rhodanese-like domain-containing protein</fullName>
    </submittedName>
</protein>
<dbReference type="SUPFAM" id="SSF56281">
    <property type="entry name" value="Metallo-hydrolase/oxidoreductase"/>
    <property type="match status" value="1"/>
</dbReference>
<dbReference type="Pfam" id="PF00753">
    <property type="entry name" value="Lactamase_B"/>
    <property type="match status" value="1"/>
</dbReference>
<dbReference type="RefSeq" id="WP_406791768.1">
    <property type="nucleotide sequence ID" value="NZ_JBJHZX010000011.1"/>
</dbReference>
<dbReference type="SMART" id="SM00450">
    <property type="entry name" value="RHOD"/>
    <property type="match status" value="1"/>
</dbReference>
<dbReference type="Proteomes" id="UP001623660">
    <property type="component" value="Unassembled WGS sequence"/>
</dbReference>
<dbReference type="InterPro" id="IPR036866">
    <property type="entry name" value="RibonucZ/Hydroxyglut_hydro"/>
</dbReference>
<dbReference type="PROSITE" id="PS50206">
    <property type="entry name" value="RHODANESE_3"/>
    <property type="match status" value="1"/>
</dbReference>
<dbReference type="InterPro" id="IPR036873">
    <property type="entry name" value="Rhodanese-like_dom_sf"/>
</dbReference>
<evidence type="ECO:0000256" key="1">
    <source>
        <dbReference type="ARBA" id="ARBA00022723"/>
    </source>
</evidence>
<dbReference type="PANTHER" id="PTHR43084">
    <property type="entry name" value="PERSULFIDE DIOXYGENASE ETHE1"/>
    <property type="match status" value="1"/>
</dbReference>
<proteinExistence type="predicted"/>
<dbReference type="CDD" id="cd00158">
    <property type="entry name" value="RHOD"/>
    <property type="match status" value="1"/>
</dbReference>
<organism evidence="3 4">
    <name type="scientific">Candidatus Clostridium eludens</name>
    <dbReference type="NCBI Taxonomy" id="3381663"/>
    <lineage>
        <taxon>Bacteria</taxon>
        <taxon>Bacillati</taxon>
        <taxon>Bacillota</taxon>
        <taxon>Clostridia</taxon>
        <taxon>Eubacteriales</taxon>
        <taxon>Clostridiaceae</taxon>
        <taxon>Clostridium</taxon>
    </lineage>
</organism>
<evidence type="ECO:0000313" key="3">
    <source>
        <dbReference type="EMBL" id="MFL0195649.1"/>
    </source>
</evidence>
<dbReference type="InterPro" id="IPR051682">
    <property type="entry name" value="Mito_Persulfide_Diox"/>
</dbReference>
<evidence type="ECO:0000313" key="4">
    <source>
        <dbReference type="Proteomes" id="UP001623660"/>
    </source>
</evidence>
<evidence type="ECO:0000259" key="2">
    <source>
        <dbReference type="PROSITE" id="PS50206"/>
    </source>
</evidence>
<feature type="domain" description="Rhodanese" evidence="2">
    <location>
        <begin position="267"/>
        <end position="355"/>
    </location>
</feature>
<sequence>MIFEQLNPHACRTYLIGNNNLAVMVDPVIDHFNDYLQTLKSRELKLTHVIDTHTHADHISASSVLKDATGCEYIMHVNAPAKCVSIHVSDGDMLTLNGLEFKFLYTPGHTKDSISIVVGDKFLTGDFLFLDDGGAGRDDLPGGDPEEHWESLNKLSLLPDSIIIYPAHEYRNRVPSFLSKQRKTNPHLKKSNKEEFIEYIEDLKLGPADWMKDVLKANYTCAKDPNAAWIPIDVPACEVKGTMEKGVNEIDVNYIEVGTLKNMIETNLKNIFLIDVREKYELSDQLGHIEGVINIPIGSLSHKQKELHQYKDKDMIVICRSGARATTGGQILMQAGFKNVYVLQGGMLAWKTMQGE</sequence>
<dbReference type="CDD" id="cd07724">
    <property type="entry name" value="POD-like_MBL-fold"/>
    <property type="match status" value="1"/>
</dbReference>
<dbReference type="SMART" id="SM00849">
    <property type="entry name" value="Lactamase_B"/>
    <property type="match status" value="1"/>
</dbReference>
<dbReference type="PANTHER" id="PTHR43084:SF1">
    <property type="entry name" value="PERSULFIDE DIOXYGENASE ETHE1, MITOCHONDRIAL"/>
    <property type="match status" value="1"/>
</dbReference>
<accession>A0ABW8SHZ6</accession>
<dbReference type="InterPro" id="IPR044528">
    <property type="entry name" value="POD-like_MBL-fold"/>
</dbReference>
<comment type="caution">
    <text evidence="3">The sequence shown here is derived from an EMBL/GenBank/DDBJ whole genome shotgun (WGS) entry which is preliminary data.</text>
</comment>
<keyword evidence="1" id="KW-0479">Metal-binding</keyword>